<sequence length="256" mass="30015">MNSQVQISNSEINQPNQPQFNPQDCVVQTHERQESPTVLNDVTYVVQTSNLVPDTQLQPTVTNVYVQPDSSANLQIQPVHPTTFFYRPPSDFYHYYVICKEISKDSVGDLLNELLRESNVQSNENECIFFYQQQYDNRLYQVSCEIVSPLVINNCLNKNFLGVEFQQNMEQEKLVFTFDQKEYLEDKLRVVDSTLISKLSFKTNRTVRHEPNLRNTVRHGPKVNEEELKGKIFYLKPIRNELKVNREGPRENFFQL</sequence>
<evidence type="ECO:0000313" key="2">
    <source>
        <dbReference type="EMBL" id="GES78460.1"/>
    </source>
</evidence>
<reference evidence="2" key="1">
    <citation type="submission" date="2019-10" db="EMBL/GenBank/DDBJ databases">
        <title>Conservation and host-specific expression of non-tandemly repeated heterogenous ribosome RNA gene in arbuscular mycorrhizal fungi.</title>
        <authorList>
            <person name="Maeda T."/>
            <person name="Kobayashi Y."/>
            <person name="Nakagawa T."/>
            <person name="Ezawa T."/>
            <person name="Yamaguchi K."/>
            <person name="Bino T."/>
            <person name="Nishimoto Y."/>
            <person name="Shigenobu S."/>
            <person name="Kawaguchi M."/>
        </authorList>
    </citation>
    <scope>NUCLEOTIDE SEQUENCE</scope>
    <source>
        <strain evidence="2">HR1</strain>
    </source>
</reference>
<name>A0A8H3L1Z8_9GLOM</name>
<dbReference type="AlphaFoldDB" id="A0A8H3L1Z8"/>
<evidence type="ECO:0000313" key="3">
    <source>
        <dbReference type="Proteomes" id="UP000615446"/>
    </source>
</evidence>
<comment type="caution">
    <text evidence="2">The sequence shown here is derived from an EMBL/GenBank/DDBJ whole genome shotgun (WGS) entry which is preliminary data.</text>
</comment>
<feature type="region of interest" description="Disordered" evidence="1">
    <location>
        <begin position="1"/>
        <end position="22"/>
    </location>
</feature>
<evidence type="ECO:0000256" key="1">
    <source>
        <dbReference type="SAM" id="MobiDB-lite"/>
    </source>
</evidence>
<accession>A0A8H3L1Z8</accession>
<dbReference type="Proteomes" id="UP000615446">
    <property type="component" value="Unassembled WGS sequence"/>
</dbReference>
<protein>
    <submittedName>
        <fullName evidence="2">Uncharacterized protein</fullName>
    </submittedName>
</protein>
<feature type="compositionally biased region" description="Polar residues" evidence="1">
    <location>
        <begin position="1"/>
        <end position="12"/>
    </location>
</feature>
<organism evidence="2 3">
    <name type="scientific">Rhizophagus clarus</name>
    <dbReference type="NCBI Taxonomy" id="94130"/>
    <lineage>
        <taxon>Eukaryota</taxon>
        <taxon>Fungi</taxon>
        <taxon>Fungi incertae sedis</taxon>
        <taxon>Mucoromycota</taxon>
        <taxon>Glomeromycotina</taxon>
        <taxon>Glomeromycetes</taxon>
        <taxon>Glomerales</taxon>
        <taxon>Glomeraceae</taxon>
        <taxon>Rhizophagus</taxon>
    </lineage>
</organism>
<gene>
    <name evidence="2" type="ORF">RCL2_000576600</name>
</gene>
<dbReference type="EMBL" id="BLAL01000037">
    <property type="protein sequence ID" value="GES78460.1"/>
    <property type="molecule type" value="Genomic_DNA"/>
</dbReference>
<feature type="compositionally biased region" description="Low complexity" evidence="1">
    <location>
        <begin position="13"/>
        <end position="22"/>
    </location>
</feature>
<proteinExistence type="predicted"/>